<organism evidence="2 3">
    <name type="scientific">Nodularia spumigena UHCC 0060</name>
    <dbReference type="NCBI Taxonomy" id="3110300"/>
    <lineage>
        <taxon>Bacteria</taxon>
        <taxon>Bacillati</taxon>
        <taxon>Cyanobacteriota</taxon>
        <taxon>Cyanophyceae</taxon>
        <taxon>Nostocales</taxon>
        <taxon>Nodulariaceae</taxon>
        <taxon>Nodularia</taxon>
    </lineage>
</organism>
<sequence>MNQQEYFLLTRILLQFEQRAKDIVSDISAAAFSDDGSLWIGSDEMVGVERLSPIGCSRYGKHQRFLLKDYIELFDDDEIDIEGMDFANGYLWLTGSHSMKRKKPKGKDLETDLERLATISTDLNRFILARIPVVNGELMKEGMTAEGERLVAGSLQKVNQRDLLFEVLKEDAHLQPFINGGIPSKDNGLDIEGLAVVSNNHLFIGLRGPVLRGWAIIIEIQVTQSQPGVLVLQQITGDGAKYKKHFLDLNGLGIRELCLRGKDLIILAGPTMGLEARMQVFCWKNAVDNVGNNIYQQDKDSLFPLFDLPFTAGCDYAEGLALYSCWRDKDSLMVFYDLPSEQRLRGDKQILVDVFQIHC</sequence>
<dbReference type="Pfam" id="PF12275">
    <property type="entry name" value="DUF3616"/>
    <property type="match status" value="1"/>
</dbReference>
<dbReference type="EMBL" id="JAYGHK010000053">
    <property type="protein sequence ID" value="MEA5609534.1"/>
    <property type="molecule type" value="Genomic_DNA"/>
</dbReference>
<protein>
    <submittedName>
        <fullName evidence="2">DUF3616 domain-containing protein</fullName>
    </submittedName>
</protein>
<comment type="caution">
    <text evidence="2">The sequence shown here is derived from an EMBL/GenBank/DDBJ whole genome shotgun (WGS) entry which is preliminary data.</text>
</comment>
<evidence type="ECO:0000313" key="3">
    <source>
        <dbReference type="Proteomes" id="UP001303285"/>
    </source>
</evidence>
<evidence type="ECO:0000259" key="1">
    <source>
        <dbReference type="Pfam" id="PF12275"/>
    </source>
</evidence>
<gene>
    <name evidence="2" type="ORF">VB695_15910</name>
</gene>
<proteinExistence type="predicted"/>
<accession>A0ABU5UUR3</accession>
<dbReference type="Proteomes" id="UP001303285">
    <property type="component" value="Unassembled WGS sequence"/>
</dbReference>
<name>A0ABU5UUR3_NODSP</name>
<keyword evidence="3" id="KW-1185">Reference proteome</keyword>
<dbReference type="RefSeq" id="WP_227788975.1">
    <property type="nucleotide sequence ID" value="NZ_JAYGHK010000053.1"/>
</dbReference>
<feature type="domain" description="DUF3616" evidence="1">
    <location>
        <begin position="26"/>
        <end position="353"/>
    </location>
</feature>
<evidence type="ECO:0000313" key="2">
    <source>
        <dbReference type="EMBL" id="MEA5609534.1"/>
    </source>
</evidence>
<reference evidence="2 3" key="1">
    <citation type="submission" date="2023-12" db="EMBL/GenBank/DDBJ databases">
        <title>Baltic Sea Cyanobacteria.</title>
        <authorList>
            <person name="Delbaje E."/>
            <person name="Fewer D.P."/>
            <person name="Shishido T.K."/>
        </authorList>
    </citation>
    <scope>NUCLEOTIDE SEQUENCE [LARGE SCALE GENOMIC DNA]</scope>
    <source>
        <strain evidence="2 3">UHCC 0060</strain>
    </source>
</reference>
<dbReference type="InterPro" id="IPR022060">
    <property type="entry name" value="DUF3616"/>
</dbReference>